<dbReference type="EMBL" id="VLKE01000001">
    <property type="protein sequence ID" value="TWH70585.1"/>
    <property type="molecule type" value="Genomic_DNA"/>
</dbReference>
<evidence type="ECO:0000256" key="1">
    <source>
        <dbReference type="SAM" id="MobiDB-lite"/>
    </source>
</evidence>
<dbReference type="Proteomes" id="UP000319825">
    <property type="component" value="Unassembled WGS sequence"/>
</dbReference>
<feature type="signal peptide" evidence="2">
    <location>
        <begin position="1"/>
        <end position="24"/>
    </location>
</feature>
<feature type="region of interest" description="Disordered" evidence="1">
    <location>
        <begin position="34"/>
        <end position="59"/>
    </location>
</feature>
<keyword evidence="2" id="KW-0732">Signal</keyword>
<evidence type="ECO:0000256" key="2">
    <source>
        <dbReference type="SAM" id="SignalP"/>
    </source>
</evidence>
<dbReference type="OrthoDB" id="3391911at2"/>
<protein>
    <recommendedName>
        <fullName evidence="5">Lipoprotein</fullName>
    </recommendedName>
</protein>
<sequence length="283" mass="30823">MSAAWRRRALLLATWAVAWALAFAALHTLLGDGGDDRPAGPPRAAVPGGPAPAGTTPGGADAVELTAALEGTRYSDELTFEVTERQARTAPPPQVRDCRQFASWARRNEAVPVGGEPVHVLTVRAGRSVDVAVHSVVAVPVAEVPQDRERGPRVELTCREAGPTPTVTPDVRKDRGPHVLVPGQAIRLLVDLDAPEPAGLPFPSRTRDYYLRVDLEVDGVTQVRELRDEAGGYFRCCGRITYMGYLAARYEWTLSPTPTLRYCPELRWVDEPPPRVCQARRPG</sequence>
<dbReference type="RefSeq" id="WP_145776828.1">
    <property type="nucleotide sequence ID" value="NZ_BAAATQ010000107.1"/>
</dbReference>
<evidence type="ECO:0000313" key="4">
    <source>
        <dbReference type="Proteomes" id="UP000319825"/>
    </source>
</evidence>
<accession>A0A562IIN9</accession>
<organism evidence="3 4">
    <name type="scientific">Micromonospora olivasterospora</name>
    <dbReference type="NCBI Taxonomy" id="1880"/>
    <lineage>
        <taxon>Bacteria</taxon>
        <taxon>Bacillati</taxon>
        <taxon>Actinomycetota</taxon>
        <taxon>Actinomycetes</taxon>
        <taxon>Micromonosporales</taxon>
        <taxon>Micromonosporaceae</taxon>
        <taxon>Micromonospora</taxon>
    </lineage>
</organism>
<reference evidence="3 4" key="1">
    <citation type="submission" date="2019-07" db="EMBL/GenBank/DDBJ databases">
        <title>R&amp;d 2014.</title>
        <authorList>
            <person name="Klenk H.-P."/>
        </authorList>
    </citation>
    <scope>NUCLEOTIDE SEQUENCE [LARGE SCALE GENOMIC DNA]</scope>
    <source>
        <strain evidence="3 4">DSM 43868</strain>
    </source>
</reference>
<keyword evidence="4" id="KW-1185">Reference proteome</keyword>
<feature type="chain" id="PRO_5039561547" description="Lipoprotein" evidence="2">
    <location>
        <begin position="25"/>
        <end position="283"/>
    </location>
</feature>
<comment type="caution">
    <text evidence="3">The sequence shown here is derived from an EMBL/GenBank/DDBJ whole genome shotgun (WGS) entry which is preliminary data.</text>
</comment>
<gene>
    <name evidence="3" type="ORF">JD77_05610</name>
</gene>
<name>A0A562IIN9_MICOL</name>
<evidence type="ECO:0000313" key="3">
    <source>
        <dbReference type="EMBL" id="TWH70585.1"/>
    </source>
</evidence>
<evidence type="ECO:0008006" key="5">
    <source>
        <dbReference type="Google" id="ProtNLM"/>
    </source>
</evidence>
<dbReference type="AlphaFoldDB" id="A0A562IIN9"/>
<feature type="compositionally biased region" description="Low complexity" evidence="1">
    <location>
        <begin position="42"/>
        <end position="59"/>
    </location>
</feature>
<proteinExistence type="predicted"/>